<gene>
    <name evidence="5" type="ORF">IM53_008480</name>
</gene>
<protein>
    <recommendedName>
        <fullName evidence="4">HTH araC/xylS-type domain-containing protein</fullName>
    </recommendedName>
</protein>
<dbReference type="GeneID" id="93991299"/>
<dbReference type="GO" id="GO:0043565">
    <property type="term" value="F:sequence-specific DNA binding"/>
    <property type="evidence" value="ECO:0007669"/>
    <property type="project" value="InterPro"/>
</dbReference>
<evidence type="ECO:0000256" key="2">
    <source>
        <dbReference type="ARBA" id="ARBA00023125"/>
    </source>
</evidence>
<organism evidence="5 6">
    <name type="scientific">Xanthomonas phaseoli pv. dieffenbachiae</name>
    <dbReference type="NCBI Taxonomy" id="92828"/>
    <lineage>
        <taxon>Bacteria</taxon>
        <taxon>Pseudomonadati</taxon>
        <taxon>Pseudomonadota</taxon>
        <taxon>Gammaproteobacteria</taxon>
        <taxon>Lysobacterales</taxon>
        <taxon>Lysobacteraceae</taxon>
        <taxon>Xanthomonas</taxon>
    </lineage>
</organism>
<name>A0A1V9HC42_9XANT</name>
<dbReference type="STRING" id="1437877.GCA_001564415_02866"/>
<comment type="caution">
    <text evidence="5">The sequence shown here is derived from an EMBL/GenBank/DDBJ whole genome shotgun (WGS) entry which is preliminary data.</text>
</comment>
<dbReference type="Gene3D" id="1.10.10.60">
    <property type="entry name" value="Homeodomain-like"/>
    <property type="match status" value="2"/>
</dbReference>
<dbReference type="GO" id="GO:0003700">
    <property type="term" value="F:DNA-binding transcription factor activity"/>
    <property type="evidence" value="ECO:0007669"/>
    <property type="project" value="InterPro"/>
</dbReference>
<dbReference type="InterPro" id="IPR032783">
    <property type="entry name" value="AraC_lig"/>
</dbReference>
<evidence type="ECO:0000256" key="1">
    <source>
        <dbReference type="ARBA" id="ARBA00023015"/>
    </source>
</evidence>
<keyword evidence="2" id="KW-0238">DNA-binding</keyword>
<keyword evidence="3" id="KW-0804">Transcription</keyword>
<evidence type="ECO:0000256" key="3">
    <source>
        <dbReference type="ARBA" id="ARBA00023163"/>
    </source>
</evidence>
<dbReference type="SMART" id="SM00342">
    <property type="entry name" value="HTH_ARAC"/>
    <property type="match status" value="1"/>
</dbReference>
<dbReference type="Proteomes" id="UP000050546">
    <property type="component" value="Unassembled WGS sequence"/>
</dbReference>
<dbReference type="Pfam" id="PF12852">
    <property type="entry name" value="Cupin_6"/>
    <property type="match status" value="1"/>
</dbReference>
<reference evidence="5 6" key="2">
    <citation type="journal article" date="2017" name="Plant Pathol.">
        <title>Pathogenicity and virulence gene content of Xanthomonas strains infecting Araceae, formerly known as Xanthomonas axonopodis pv. dieffenbachiae.</title>
        <authorList>
            <person name="Constantin E.C."/>
            <person name="Haegeman A."/>
            <person name="Van Vaerenbergh J."/>
            <person name="Baeyen S."/>
            <person name="Van Malderghem C."/>
            <person name="Maes M."/>
            <person name="Cottyn B."/>
        </authorList>
    </citation>
    <scope>NUCLEOTIDE SEQUENCE [LARGE SCALE GENOMIC DNA]</scope>
    <source>
        <strain evidence="5 6">LMG 25940</strain>
    </source>
</reference>
<evidence type="ECO:0000259" key="4">
    <source>
        <dbReference type="PROSITE" id="PS01124"/>
    </source>
</evidence>
<dbReference type="InterPro" id="IPR050204">
    <property type="entry name" value="AraC_XylS_family_regulators"/>
</dbReference>
<dbReference type="EMBL" id="JPYI02000042">
    <property type="protein sequence ID" value="OQP80420.1"/>
    <property type="molecule type" value="Genomic_DNA"/>
</dbReference>
<dbReference type="RefSeq" id="WP_057679350.1">
    <property type="nucleotide sequence ID" value="NZ_CP041380.1"/>
</dbReference>
<accession>A0A1V9HC42</accession>
<sequence>MTDHPASLPALQPQRAPADLLSQLLQLVRLRGDGAYTAHLGQHYAAAFAAGVSHLHYLERGTAWLIPAAGQPIPLVAGDVVVLPHGRGHRLCDDPRAPTSPVGMFDAAAFDRDSLRVRHGSGEQSASLIGALFRYERLPLPPIMRALPEVIRIPGNAGHVPEWLAQLSHFLMAEALQVQAGATLMVSRIIDLMVIRVLRSWVELEPLQASWLGSPAGARIGRALGAIHADAYRSWTVAELARRADMSRSSFAAQFTDIAGEPPIRYIARWRLTVADELIRSGGISVGDAARRVGYASEAGFSRAFKALFGYAPNTAKPLT</sequence>
<reference evidence="5 6" key="1">
    <citation type="journal article" date="2016" name="Plant Pathol.">
        <title>Genetic characterization of strains named as Xanthomonas axonopodis pv. dieffenbachiae leads to a taxonomic revision of the X. axonopodis species complex.</title>
        <authorList>
            <person name="Constantin E.C."/>
            <person name="Cleenwerck I."/>
            <person name="Maes M."/>
            <person name="Baeyen S."/>
            <person name="Van Malderghem C."/>
            <person name="De Vos P."/>
            <person name="Cottyn B."/>
        </authorList>
    </citation>
    <scope>NUCLEOTIDE SEQUENCE [LARGE SCALE GENOMIC DNA]</scope>
    <source>
        <strain evidence="5 6">LMG 25940</strain>
    </source>
</reference>
<keyword evidence="1" id="KW-0805">Transcription regulation</keyword>
<dbReference type="AlphaFoldDB" id="A0A1V9HC42"/>
<dbReference type="PANTHER" id="PTHR46796:SF7">
    <property type="entry name" value="ARAC FAMILY TRANSCRIPTIONAL REGULATOR"/>
    <property type="match status" value="1"/>
</dbReference>
<dbReference type="Pfam" id="PF12833">
    <property type="entry name" value="HTH_18"/>
    <property type="match status" value="1"/>
</dbReference>
<dbReference type="InterPro" id="IPR009057">
    <property type="entry name" value="Homeodomain-like_sf"/>
</dbReference>
<dbReference type="PANTHER" id="PTHR46796">
    <property type="entry name" value="HTH-TYPE TRANSCRIPTIONAL ACTIVATOR RHAS-RELATED"/>
    <property type="match status" value="1"/>
</dbReference>
<proteinExistence type="predicted"/>
<evidence type="ECO:0000313" key="5">
    <source>
        <dbReference type="EMBL" id="OQP80420.1"/>
    </source>
</evidence>
<evidence type="ECO:0000313" key="6">
    <source>
        <dbReference type="Proteomes" id="UP000050546"/>
    </source>
</evidence>
<feature type="domain" description="HTH araC/xylS-type" evidence="4">
    <location>
        <begin position="221"/>
        <end position="319"/>
    </location>
</feature>
<dbReference type="PROSITE" id="PS01124">
    <property type="entry name" value="HTH_ARAC_FAMILY_2"/>
    <property type="match status" value="1"/>
</dbReference>
<dbReference type="InterPro" id="IPR018060">
    <property type="entry name" value="HTH_AraC"/>
</dbReference>
<dbReference type="SUPFAM" id="SSF46689">
    <property type="entry name" value="Homeodomain-like"/>
    <property type="match status" value="2"/>
</dbReference>